<organism evidence="1 2">
    <name type="scientific">Cristinia sonorae</name>
    <dbReference type="NCBI Taxonomy" id="1940300"/>
    <lineage>
        <taxon>Eukaryota</taxon>
        <taxon>Fungi</taxon>
        <taxon>Dikarya</taxon>
        <taxon>Basidiomycota</taxon>
        <taxon>Agaricomycotina</taxon>
        <taxon>Agaricomycetes</taxon>
        <taxon>Agaricomycetidae</taxon>
        <taxon>Agaricales</taxon>
        <taxon>Pleurotineae</taxon>
        <taxon>Stephanosporaceae</taxon>
        <taxon>Cristinia</taxon>
    </lineage>
</organism>
<proteinExistence type="predicted"/>
<gene>
    <name evidence="1" type="ORF">BXZ70DRAFT_112910</name>
</gene>
<comment type="caution">
    <text evidence="1">The sequence shown here is derived from an EMBL/GenBank/DDBJ whole genome shotgun (WGS) entry which is preliminary data.</text>
</comment>
<dbReference type="OrthoDB" id="436852at2759"/>
<sequence length="292" mass="32795">MNPYQQGHPIPVYQQTQVPRRFSETQLSAAAHSQHAPTGVYQYQSTMPHLHHPAAHYVPQHQQPGPAPNSEPIRPPAIGAFLVHFTENMRSFETHVTEDLRQLDAKHTERLTQLEKSMQERQVQMDKKMQEVVDAVISTRETGQHEMRQLATWLETSHRLQAKVLGQVCDRVQRMENSVGVWAAPVASGSEEGEKKSLIQRMDSIECLLYEALEKSNDPFASAPPTRDMATSPHIKPVELPVRGALFPLSLLGIAKSPSSLCRWQHPDIHSNIQRCPGGPFHASKRLRGSNG</sequence>
<accession>A0A8K0UQE5</accession>
<protein>
    <submittedName>
        <fullName evidence="1">Uncharacterized protein</fullName>
    </submittedName>
</protein>
<dbReference type="Proteomes" id="UP000813824">
    <property type="component" value="Unassembled WGS sequence"/>
</dbReference>
<dbReference type="EMBL" id="JAEVFJ010000013">
    <property type="protein sequence ID" value="KAH8101159.1"/>
    <property type="molecule type" value="Genomic_DNA"/>
</dbReference>
<name>A0A8K0UQE5_9AGAR</name>
<keyword evidence="2" id="KW-1185">Reference proteome</keyword>
<evidence type="ECO:0000313" key="1">
    <source>
        <dbReference type="EMBL" id="KAH8101159.1"/>
    </source>
</evidence>
<evidence type="ECO:0000313" key="2">
    <source>
        <dbReference type="Proteomes" id="UP000813824"/>
    </source>
</evidence>
<reference evidence="1" key="1">
    <citation type="journal article" date="2021" name="New Phytol.">
        <title>Evolutionary innovations through gain and loss of genes in the ectomycorrhizal Boletales.</title>
        <authorList>
            <person name="Wu G."/>
            <person name="Miyauchi S."/>
            <person name="Morin E."/>
            <person name="Kuo A."/>
            <person name="Drula E."/>
            <person name="Varga T."/>
            <person name="Kohler A."/>
            <person name="Feng B."/>
            <person name="Cao Y."/>
            <person name="Lipzen A."/>
            <person name="Daum C."/>
            <person name="Hundley H."/>
            <person name="Pangilinan J."/>
            <person name="Johnson J."/>
            <person name="Barry K."/>
            <person name="LaButti K."/>
            <person name="Ng V."/>
            <person name="Ahrendt S."/>
            <person name="Min B."/>
            <person name="Choi I.G."/>
            <person name="Park H."/>
            <person name="Plett J.M."/>
            <person name="Magnuson J."/>
            <person name="Spatafora J.W."/>
            <person name="Nagy L.G."/>
            <person name="Henrissat B."/>
            <person name="Grigoriev I.V."/>
            <person name="Yang Z.L."/>
            <person name="Xu J."/>
            <person name="Martin F.M."/>
        </authorList>
    </citation>
    <scope>NUCLEOTIDE SEQUENCE</scope>
    <source>
        <strain evidence="1">KKN 215</strain>
    </source>
</reference>
<dbReference type="AlphaFoldDB" id="A0A8K0UQE5"/>